<evidence type="ECO:0000256" key="6">
    <source>
        <dbReference type="ARBA" id="ARBA00023274"/>
    </source>
</evidence>
<dbReference type="SUPFAM" id="SSF140864">
    <property type="entry name" value="TROVE domain-like"/>
    <property type="match status" value="1"/>
</dbReference>
<evidence type="ECO:0000256" key="1">
    <source>
        <dbReference type="ARBA" id="ARBA00004496"/>
    </source>
</evidence>
<reference evidence="8" key="1">
    <citation type="submission" date="2022-01" db="UniProtKB">
        <authorList>
            <consortium name="EnsemblMetazoa"/>
        </authorList>
    </citation>
    <scope>IDENTIFICATION</scope>
</reference>
<evidence type="ECO:0000256" key="5">
    <source>
        <dbReference type="ARBA" id="ARBA00022884"/>
    </source>
</evidence>
<evidence type="ECO:0000256" key="4">
    <source>
        <dbReference type="ARBA" id="ARBA00022723"/>
    </source>
</evidence>
<dbReference type="Proteomes" id="UP000494040">
    <property type="component" value="Unassembled WGS sequence"/>
</dbReference>
<organism evidence="8 9">
    <name type="scientific">Cimex lectularius</name>
    <name type="common">Bed bug</name>
    <name type="synonym">Acanthia lectularia</name>
    <dbReference type="NCBI Taxonomy" id="79782"/>
    <lineage>
        <taxon>Eukaryota</taxon>
        <taxon>Metazoa</taxon>
        <taxon>Ecdysozoa</taxon>
        <taxon>Arthropoda</taxon>
        <taxon>Hexapoda</taxon>
        <taxon>Insecta</taxon>
        <taxon>Pterygota</taxon>
        <taxon>Neoptera</taxon>
        <taxon>Paraneoptera</taxon>
        <taxon>Hemiptera</taxon>
        <taxon>Heteroptera</taxon>
        <taxon>Panheteroptera</taxon>
        <taxon>Cimicomorpha</taxon>
        <taxon>Cimicidae</taxon>
        <taxon>Cimex</taxon>
    </lineage>
</organism>
<feature type="domain" description="TROVE" evidence="7">
    <location>
        <begin position="22"/>
        <end position="381"/>
    </location>
</feature>
<dbReference type="RefSeq" id="XP_014253765.1">
    <property type="nucleotide sequence ID" value="XM_014398279.2"/>
</dbReference>
<evidence type="ECO:0000256" key="3">
    <source>
        <dbReference type="ARBA" id="ARBA00022490"/>
    </source>
</evidence>
<evidence type="ECO:0000256" key="2">
    <source>
        <dbReference type="ARBA" id="ARBA00007814"/>
    </source>
</evidence>
<dbReference type="InterPro" id="IPR040322">
    <property type="entry name" value="TROVE2"/>
</dbReference>
<dbReference type="EnsemblMetazoa" id="XM_014398279.2">
    <property type="protein sequence ID" value="XP_014253765.1"/>
    <property type="gene ID" value="LOC106669034"/>
</dbReference>
<comment type="subcellular location">
    <subcellularLocation>
        <location evidence="1">Cytoplasm</location>
    </subcellularLocation>
</comment>
<keyword evidence="5" id="KW-0694">RNA-binding</keyword>
<dbReference type="PROSITE" id="PS50988">
    <property type="entry name" value="TROVE"/>
    <property type="match status" value="1"/>
</dbReference>
<protein>
    <recommendedName>
        <fullName evidence="7">TROVE domain-containing protein</fullName>
    </recommendedName>
</protein>
<accession>A0A8I6RWM6</accession>
<proteinExistence type="inferred from homology"/>
<dbReference type="InterPro" id="IPR037214">
    <property type="entry name" value="TROVE_dom_sf"/>
</dbReference>
<evidence type="ECO:0000313" key="9">
    <source>
        <dbReference type="Proteomes" id="UP000494040"/>
    </source>
</evidence>
<name>A0A8I6RWM6_CIMLE</name>
<dbReference type="GO" id="GO:0046872">
    <property type="term" value="F:metal ion binding"/>
    <property type="evidence" value="ECO:0007669"/>
    <property type="project" value="UniProtKB-KW"/>
</dbReference>
<keyword evidence="4" id="KW-0479">Metal-binding</keyword>
<keyword evidence="6" id="KW-0687">Ribonucleoprotein</keyword>
<dbReference type="GeneID" id="106669034"/>
<dbReference type="AlphaFoldDB" id="A0A8I6RWM6"/>
<comment type="similarity">
    <text evidence="2">Belongs to the Ro 60 kDa family.</text>
</comment>
<evidence type="ECO:0000313" key="8">
    <source>
        <dbReference type="EnsemblMetazoa" id="XP_014253765.1"/>
    </source>
</evidence>
<sequence>MFHHLIVNRCTFDIVNYFLEEQFLRFEINMSELIAESKLKRFLLYGSEEMVYFPGCRVQYGYYLGSNLASLRTLLNQVDKEKIFDWVKIVQNEKLSSHFSIVPLVVSECCKISGWKEDALELALTVLRTDKEFLMFCKFSYEILPDIGTGPLVAKLIRKWYLKRHYWELVEMVSERPSCYGWCHKDVIRLAKVNSSCPLRAAAIAYAIGGAELMNQMYGNDEQAEEVVEHLNRVEAFKSETDPDKAVIEIGAYLHTINTTNMTLLQNRKVWKALISQMDLVELLARLPTIRKRGFLRCPVLYSWDPHFVPHLCDRLESLGAVLQSKIRPSRSCIEHQRWKNKSERFCKQLSRPKPVNEDILKALKQQLEKALKKNVRTMTKNITVIVDCHDLSSSYCSYKRFVQADMAAAVTALYFANASKNTKVVIFKGTNHQYLQRGTTLDELVNSIGTDTTACPSTRAIGFYLNPTQSEILDNDLFIVIGAKIDHEDYTKKVDDLRKENSRGPKFAFCNLGGIPADRSFEYDKDVLLTSGFDDKICDIISSFSKL</sequence>
<evidence type="ECO:0000259" key="7">
    <source>
        <dbReference type="PROSITE" id="PS50988"/>
    </source>
</evidence>
<dbReference type="GO" id="GO:1990904">
    <property type="term" value="C:ribonucleoprotein complex"/>
    <property type="evidence" value="ECO:0007669"/>
    <property type="project" value="UniProtKB-KW"/>
</dbReference>
<dbReference type="KEGG" id="clec:106669034"/>
<dbReference type="OrthoDB" id="6593576at2759"/>
<dbReference type="Gene3D" id="3.40.50.410">
    <property type="entry name" value="von Willebrand factor, type A domain"/>
    <property type="match status" value="1"/>
</dbReference>
<dbReference type="PANTHER" id="PTHR14202:SF0">
    <property type="entry name" value="RNA-BINDING PROTEIN RO60"/>
    <property type="match status" value="1"/>
</dbReference>
<keyword evidence="3" id="KW-0963">Cytoplasm</keyword>
<dbReference type="InterPro" id="IPR036465">
    <property type="entry name" value="vWFA_dom_sf"/>
</dbReference>
<dbReference type="InterPro" id="IPR008858">
    <property type="entry name" value="TROVE_dom"/>
</dbReference>
<keyword evidence="9" id="KW-1185">Reference proteome</keyword>
<dbReference type="PANTHER" id="PTHR14202">
    <property type="entry name" value="60 KDA RIBONUCLEOPROTEIN SSA/RO"/>
    <property type="match status" value="1"/>
</dbReference>
<dbReference type="GO" id="GO:0005737">
    <property type="term" value="C:cytoplasm"/>
    <property type="evidence" value="ECO:0007669"/>
    <property type="project" value="UniProtKB-SubCell"/>
</dbReference>
<dbReference type="GO" id="GO:0003723">
    <property type="term" value="F:RNA binding"/>
    <property type="evidence" value="ECO:0007669"/>
    <property type="project" value="UniProtKB-KW"/>
</dbReference>